<dbReference type="EMBL" id="BAAANL010000002">
    <property type="protein sequence ID" value="GAA1855897.1"/>
    <property type="molecule type" value="Genomic_DNA"/>
</dbReference>
<evidence type="ECO:0000256" key="1">
    <source>
        <dbReference type="SAM" id="MobiDB-lite"/>
    </source>
</evidence>
<name>A0ABN2N844_9MICO</name>
<dbReference type="PRINTS" id="PR00413">
    <property type="entry name" value="HADHALOGNASE"/>
</dbReference>
<feature type="region of interest" description="Disordered" evidence="1">
    <location>
        <begin position="1"/>
        <end position="30"/>
    </location>
</feature>
<dbReference type="RefSeq" id="WP_344100410.1">
    <property type="nucleotide sequence ID" value="NZ_BAAANL010000002.1"/>
</dbReference>
<dbReference type="Pfam" id="PF00702">
    <property type="entry name" value="Hydrolase"/>
    <property type="match status" value="1"/>
</dbReference>
<proteinExistence type="predicted"/>
<accession>A0ABN2N844</accession>
<protein>
    <submittedName>
        <fullName evidence="2">HAD family phosphatase</fullName>
    </submittedName>
</protein>
<comment type="caution">
    <text evidence="2">The sequence shown here is derived from an EMBL/GenBank/DDBJ whole genome shotgun (WGS) entry which is preliminary data.</text>
</comment>
<dbReference type="InterPro" id="IPR006439">
    <property type="entry name" value="HAD-SF_hydro_IA"/>
</dbReference>
<sequence length="239" mass="25750">MTDDRNADATPPDDMPGSVPATVPGSAPPGPAIDTVVLDFGNVLVEWDPYGAYEGYTDTTGRTWSRQDTTAFFDEIGFAELNHEADAGRTFADLADRLERTHPHRVADLAAYPERYARTLAGPVPGSEALVTELSQLGLRLYGLTNWSADTFHHAEPAAPAIGLLDDVVVSGRVGLAKPDVRIYELLARTFGVDPSRAVFLDDKQENVDSARAAGFHAIRFTTTEAARADLRGLGLAVR</sequence>
<evidence type="ECO:0000313" key="2">
    <source>
        <dbReference type="EMBL" id="GAA1855897.1"/>
    </source>
</evidence>
<evidence type="ECO:0000313" key="3">
    <source>
        <dbReference type="Proteomes" id="UP001501094"/>
    </source>
</evidence>
<dbReference type="InterPro" id="IPR036412">
    <property type="entry name" value="HAD-like_sf"/>
</dbReference>
<keyword evidence="3" id="KW-1185">Reference proteome</keyword>
<dbReference type="PANTHER" id="PTHR43611">
    <property type="entry name" value="ALPHA-D-GLUCOSE 1-PHOSPHATE PHOSPHATASE"/>
    <property type="match status" value="1"/>
</dbReference>
<gene>
    <name evidence="2" type="ORF">GCM10009751_11150</name>
</gene>
<organism evidence="2 3">
    <name type="scientific">Myceligenerans crystallogenes</name>
    <dbReference type="NCBI Taxonomy" id="316335"/>
    <lineage>
        <taxon>Bacteria</taxon>
        <taxon>Bacillati</taxon>
        <taxon>Actinomycetota</taxon>
        <taxon>Actinomycetes</taxon>
        <taxon>Micrococcales</taxon>
        <taxon>Promicromonosporaceae</taxon>
        <taxon>Myceligenerans</taxon>
    </lineage>
</organism>
<dbReference type="InterPro" id="IPR023214">
    <property type="entry name" value="HAD_sf"/>
</dbReference>
<dbReference type="Gene3D" id="3.40.50.1000">
    <property type="entry name" value="HAD superfamily/HAD-like"/>
    <property type="match status" value="1"/>
</dbReference>
<dbReference type="PANTHER" id="PTHR43611:SF3">
    <property type="entry name" value="FLAVIN MONONUCLEOTIDE HYDROLASE 1, CHLOROPLATIC"/>
    <property type="match status" value="1"/>
</dbReference>
<dbReference type="CDD" id="cd02603">
    <property type="entry name" value="HAD_sEH-N_like"/>
    <property type="match status" value="1"/>
</dbReference>
<dbReference type="Proteomes" id="UP001501094">
    <property type="component" value="Unassembled WGS sequence"/>
</dbReference>
<reference evidence="2 3" key="1">
    <citation type="journal article" date="2019" name="Int. J. Syst. Evol. Microbiol.">
        <title>The Global Catalogue of Microorganisms (GCM) 10K type strain sequencing project: providing services to taxonomists for standard genome sequencing and annotation.</title>
        <authorList>
            <consortium name="The Broad Institute Genomics Platform"/>
            <consortium name="The Broad Institute Genome Sequencing Center for Infectious Disease"/>
            <person name="Wu L."/>
            <person name="Ma J."/>
        </authorList>
    </citation>
    <scope>NUCLEOTIDE SEQUENCE [LARGE SCALE GENOMIC DNA]</scope>
    <source>
        <strain evidence="2 3">JCM 14326</strain>
    </source>
</reference>
<dbReference type="NCBIfam" id="TIGR01509">
    <property type="entry name" value="HAD-SF-IA-v3"/>
    <property type="match status" value="1"/>
</dbReference>
<dbReference type="SUPFAM" id="SSF56784">
    <property type="entry name" value="HAD-like"/>
    <property type="match status" value="1"/>
</dbReference>